<sequence>MPEEQWAAQRAVLARTSLDDSHPATVDRMQVGQARPESGTVHLPPKTAEWIRLELGPFVRPIETQAQEWRQCLLHS</sequence>
<evidence type="ECO:0000313" key="1">
    <source>
        <dbReference type="EMBL" id="GGN40594.1"/>
    </source>
</evidence>
<comment type="caution">
    <text evidence="1">The sequence shown here is derived from an EMBL/GenBank/DDBJ whole genome shotgun (WGS) entry which is preliminary data.</text>
</comment>
<name>A0ABQ2J7T1_9DEIO</name>
<accession>A0ABQ2J7T1</accession>
<protein>
    <submittedName>
        <fullName evidence="1">Uncharacterized protein</fullName>
    </submittedName>
</protein>
<dbReference type="Proteomes" id="UP000645517">
    <property type="component" value="Unassembled WGS sequence"/>
</dbReference>
<organism evidence="1 2">
    <name type="scientific">Deinococcus daejeonensis</name>
    <dbReference type="NCBI Taxonomy" id="1007098"/>
    <lineage>
        <taxon>Bacteria</taxon>
        <taxon>Thermotogati</taxon>
        <taxon>Deinococcota</taxon>
        <taxon>Deinococci</taxon>
        <taxon>Deinococcales</taxon>
        <taxon>Deinococcaceae</taxon>
        <taxon>Deinococcus</taxon>
    </lineage>
</organism>
<dbReference type="EMBL" id="BMOR01000011">
    <property type="protein sequence ID" value="GGN40594.1"/>
    <property type="molecule type" value="Genomic_DNA"/>
</dbReference>
<keyword evidence="2" id="KW-1185">Reference proteome</keyword>
<proteinExistence type="predicted"/>
<evidence type="ECO:0000313" key="2">
    <source>
        <dbReference type="Proteomes" id="UP000645517"/>
    </source>
</evidence>
<dbReference type="RefSeq" id="WP_189057426.1">
    <property type="nucleotide sequence ID" value="NZ_BMOR01000011.1"/>
</dbReference>
<gene>
    <name evidence="1" type="ORF">GCM10010842_25610</name>
</gene>
<reference evidence="2" key="1">
    <citation type="journal article" date="2019" name="Int. J. Syst. Evol. Microbiol.">
        <title>The Global Catalogue of Microorganisms (GCM) 10K type strain sequencing project: providing services to taxonomists for standard genome sequencing and annotation.</title>
        <authorList>
            <consortium name="The Broad Institute Genomics Platform"/>
            <consortium name="The Broad Institute Genome Sequencing Center for Infectious Disease"/>
            <person name="Wu L."/>
            <person name="Ma J."/>
        </authorList>
    </citation>
    <scope>NUCLEOTIDE SEQUENCE [LARGE SCALE GENOMIC DNA]</scope>
    <source>
        <strain evidence="2">JCM 16918</strain>
    </source>
</reference>